<dbReference type="InterPro" id="IPR002477">
    <property type="entry name" value="Peptidoglycan-bd-like"/>
</dbReference>
<dbReference type="Gene3D" id="1.10.101.10">
    <property type="entry name" value="PGBD-like superfamily/PGBD"/>
    <property type="match status" value="1"/>
</dbReference>
<accession>A0ABX2ECS5</accession>
<dbReference type="Proteomes" id="UP000737171">
    <property type="component" value="Unassembled WGS sequence"/>
</dbReference>
<organism evidence="2 3">
    <name type="scientific">Pseudaquabacterium terrae</name>
    <dbReference type="NCBI Taxonomy" id="2732868"/>
    <lineage>
        <taxon>Bacteria</taxon>
        <taxon>Pseudomonadati</taxon>
        <taxon>Pseudomonadota</taxon>
        <taxon>Betaproteobacteria</taxon>
        <taxon>Burkholderiales</taxon>
        <taxon>Sphaerotilaceae</taxon>
        <taxon>Pseudaquabacterium</taxon>
    </lineage>
</organism>
<reference evidence="2 3" key="1">
    <citation type="submission" date="2020-05" db="EMBL/GenBank/DDBJ databases">
        <title>Aquincola sp. isolate from soil.</title>
        <authorList>
            <person name="Han J."/>
            <person name="Kim D.-U."/>
        </authorList>
    </citation>
    <scope>NUCLEOTIDE SEQUENCE [LARGE SCALE GENOMIC DNA]</scope>
    <source>
        <strain evidence="2 3">S2</strain>
    </source>
</reference>
<feature type="domain" description="Peptidoglycan binding-like" evidence="1">
    <location>
        <begin position="9"/>
        <end position="65"/>
    </location>
</feature>
<dbReference type="RefSeq" id="WP_173119910.1">
    <property type="nucleotide sequence ID" value="NZ_JABRWJ010000001.1"/>
</dbReference>
<name>A0ABX2ECS5_9BURK</name>
<sequence length="322" mass="35029">MAVYKLGSSGDEVLRLQRKLAELGVYAGPVDGQFGGGTFAAVTKYQREVGLEADGIVGALTWQRLFSEEIRPPVRVTDSDLGRRCLALTGSFETGAGEPECFCGLSGDFDGQGISFGVLQWNFGQGSLQPLLADMFTQHPNVLGDIFGGHLEALKLALDSDKDELMAFARSVQHPVKHTVHEPWRGFAKSLGRTPEFQAIQTRHAGKRLDAAAALCREFGLTSERALALMFDIVVQNGSISAIVKAQIRADERNLGPGLAPDRRELALMEIVANRRAQAANPRWVDDVRSRKLCIARGEGTVHGIPYDLESQFGIGLRDAVR</sequence>
<dbReference type="Pfam" id="PF01471">
    <property type="entry name" value="PG_binding_1"/>
    <property type="match status" value="1"/>
</dbReference>
<keyword evidence="3" id="KW-1185">Reference proteome</keyword>
<proteinExistence type="predicted"/>
<gene>
    <name evidence="2" type="ORF">HLB44_01575</name>
</gene>
<comment type="caution">
    <text evidence="2">The sequence shown here is derived from an EMBL/GenBank/DDBJ whole genome shotgun (WGS) entry which is preliminary data.</text>
</comment>
<dbReference type="SUPFAM" id="SSF47090">
    <property type="entry name" value="PGBD-like"/>
    <property type="match status" value="1"/>
</dbReference>
<dbReference type="InterPro" id="IPR036366">
    <property type="entry name" value="PGBDSf"/>
</dbReference>
<dbReference type="InterPro" id="IPR036365">
    <property type="entry name" value="PGBD-like_sf"/>
</dbReference>
<evidence type="ECO:0000313" key="3">
    <source>
        <dbReference type="Proteomes" id="UP000737171"/>
    </source>
</evidence>
<evidence type="ECO:0000259" key="1">
    <source>
        <dbReference type="Pfam" id="PF01471"/>
    </source>
</evidence>
<dbReference type="EMBL" id="JABRWJ010000001">
    <property type="protein sequence ID" value="NRF65665.1"/>
    <property type="molecule type" value="Genomic_DNA"/>
</dbReference>
<protein>
    <submittedName>
        <fullName evidence="2">Peptidoglycan-binding protein</fullName>
    </submittedName>
</protein>
<evidence type="ECO:0000313" key="2">
    <source>
        <dbReference type="EMBL" id="NRF65665.1"/>
    </source>
</evidence>